<evidence type="ECO:0000313" key="2">
    <source>
        <dbReference type="EMBL" id="KAJ1113878.1"/>
    </source>
</evidence>
<dbReference type="AlphaFoldDB" id="A0AAV7NL44"/>
<sequence length="84" mass="9447">MFASLWPLGRPLIRCSEAVWVCWHVTQLAAARRKPRTGKMTQEPQLRKDRFPGVKVKNDDEEPGIEGKSDLQEVGASGNKGDDR</sequence>
<protein>
    <submittedName>
        <fullName evidence="2">Uncharacterized protein</fullName>
    </submittedName>
</protein>
<name>A0AAV7NL44_PLEWA</name>
<evidence type="ECO:0000313" key="3">
    <source>
        <dbReference type="Proteomes" id="UP001066276"/>
    </source>
</evidence>
<reference evidence="2" key="1">
    <citation type="journal article" date="2022" name="bioRxiv">
        <title>Sequencing and chromosome-scale assembly of the giantPleurodeles waltlgenome.</title>
        <authorList>
            <person name="Brown T."/>
            <person name="Elewa A."/>
            <person name="Iarovenko S."/>
            <person name="Subramanian E."/>
            <person name="Araus A.J."/>
            <person name="Petzold A."/>
            <person name="Susuki M."/>
            <person name="Suzuki K.-i.T."/>
            <person name="Hayashi T."/>
            <person name="Toyoda A."/>
            <person name="Oliveira C."/>
            <person name="Osipova E."/>
            <person name="Leigh N.D."/>
            <person name="Simon A."/>
            <person name="Yun M.H."/>
        </authorList>
    </citation>
    <scope>NUCLEOTIDE SEQUENCE</scope>
    <source>
        <strain evidence="2">20211129_DDA</strain>
        <tissue evidence="2">Liver</tissue>
    </source>
</reference>
<comment type="caution">
    <text evidence="2">The sequence shown here is derived from an EMBL/GenBank/DDBJ whole genome shotgun (WGS) entry which is preliminary data.</text>
</comment>
<dbReference type="Proteomes" id="UP001066276">
    <property type="component" value="Chromosome 8"/>
</dbReference>
<evidence type="ECO:0000256" key="1">
    <source>
        <dbReference type="SAM" id="MobiDB-lite"/>
    </source>
</evidence>
<proteinExistence type="predicted"/>
<accession>A0AAV7NL44</accession>
<dbReference type="EMBL" id="JANPWB010000012">
    <property type="protein sequence ID" value="KAJ1113878.1"/>
    <property type="molecule type" value="Genomic_DNA"/>
</dbReference>
<feature type="compositionally biased region" description="Basic and acidic residues" evidence="1">
    <location>
        <begin position="45"/>
        <end position="58"/>
    </location>
</feature>
<keyword evidence="3" id="KW-1185">Reference proteome</keyword>
<organism evidence="2 3">
    <name type="scientific">Pleurodeles waltl</name>
    <name type="common">Iberian ribbed newt</name>
    <dbReference type="NCBI Taxonomy" id="8319"/>
    <lineage>
        <taxon>Eukaryota</taxon>
        <taxon>Metazoa</taxon>
        <taxon>Chordata</taxon>
        <taxon>Craniata</taxon>
        <taxon>Vertebrata</taxon>
        <taxon>Euteleostomi</taxon>
        <taxon>Amphibia</taxon>
        <taxon>Batrachia</taxon>
        <taxon>Caudata</taxon>
        <taxon>Salamandroidea</taxon>
        <taxon>Salamandridae</taxon>
        <taxon>Pleurodelinae</taxon>
        <taxon>Pleurodeles</taxon>
    </lineage>
</organism>
<gene>
    <name evidence="2" type="ORF">NDU88_002119</name>
</gene>
<feature type="region of interest" description="Disordered" evidence="1">
    <location>
        <begin position="31"/>
        <end position="84"/>
    </location>
</feature>